<dbReference type="EMBL" id="BSDC01000003">
    <property type="protein sequence ID" value="GLH67760.1"/>
    <property type="molecule type" value="Genomic_DNA"/>
</dbReference>
<accession>A0ABQ5Q096</accession>
<dbReference type="Proteomes" id="UP001165044">
    <property type="component" value="Unassembled WGS sequence"/>
</dbReference>
<reference evidence="2" key="1">
    <citation type="journal article" date="2023" name="Antonie Van Leeuwenhoek">
        <title>Mesoterricola silvestris gen. nov., sp. nov., Mesoterricola sediminis sp. nov., Geothrix oryzae sp. nov., Geothrix edaphica sp. nov., Geothrix rubra sp. nov., and Geothrix limicola sp. nov., six novel members of Acidobacteriota isolated from soils.</title>
        <authorList>
            <person name="Itoh H."/>
            <person name="Sugisawa Y."/>
            <person name="Mise K."/>
            <person name="Xu Z."/>
            <person name="Kuniyasu M."/>
            <person name="Ushijima N."/>
            <person name="Kawano K."/>
            <person name="Kobayashi E."/>
            <person name="Shiratori Y."/>
            <person name="Masuda Y."/>
            <person name="Senoo K."/>
        </authorList>
    </citation>
    <scope>NUCLEOTIDE SEQUENCE</scope>
    <source>
        <strain evidence="2">Red802</strain>
    </source>
</reference>
<feature type="chain" id="PRO_5047479762" description="Periplasmic heavy metal sensor" evidence="1">
    <location>
        <begin position="22"/>
        <end position="168"/>
    </location>
</feature>
<dbReference type="RefSeq" id="WP_285609130.1">
    <property type="nucleotide sequence ID" value="NZ_BSDC01000003.1"/>
</dbReference>
<evidence type="ECO:0000313" key="3">
    <source>
        <dbReference type="Proteomes" id="UP001165044"/>
    </source>
</evidence>
<protein>
    <recommendedName>
        <fullName evidence="4">Periplasmic heavy metal sensor</fullName>
    </recommendedName>
</protein>
<sequence>MFRHPLMMSLLLLLVGLPVRAQMEDERPLVRFRMEQLQQTVGLPEDQARTVVERWSRYDREQFEKTRQIQQIRRRFNDILMGPGSEEEKNAKVRPLLEQFVELRRQQAELKFKFEEDIRARLSPAQQVRLITHVEEMQRRMVEAIRQGLGNRAEPGLRPGAAIRRGRR</sequence>
<keyword evidence="1" id="KW-0732">Signal</keyword>
<evidence type="ECO:0000313" key="2">
    <source>
        <dbReference type="EMBL" id="GLH67760.1"/>
    </source>
</evidence>
<name>A0ABQ5Q096_9BACT</name>
<keyword evidence="3" id="KW-1185">Reference proteome</keyword>
<comment type="caution">
    <text evidence="2">The sequence shown here is derived from an EMBL/GenBank/DDBJ whole genome shotgun (WGS) entry which is preliminary data.</text>
</comment>
<evidence type="ECO:0008006" key="4">
    <source>
        <dbReference type="Google" id="ProtNLM"/>
    </source>
</evidence>
<organism evidence="2 3">
    <name type="scientific">Geothrix edaphica</name>
    <dbReference type="NCBI Taxonomy" id="2927976"/>
    <lineage>
        <taxon>Bacteria</taxon>
        <taxon>Pseudomonadati</taxon>
        <taxon>Acidobacteriota</taxon>
        <taxon>Holophagae</taxon>
        <taxon>Holophagales</taxon>
        <taxon>Holophagaceae</taxon>
        <taxon>Geothrix</taxon>
    </lineage>
</organism>
<gene>
    <name evidence="2" type="ORF">GETHED_21240</name>
</gene>
<proteinExistence type="predicted"/>
<evidence type="ECO:0000256" key="1">
    <source>
        <dbReference type="SAM" id="SignalP"/>
    </source>
</evidence>
<feature type="signal peptide" evidence="1">
    <location>
        <begin position="1"/>
        <end position="21"/>
    </location>
</feature>